<dbReference type="EMBL" id="BK015895">
    <property type="protein sequence ID" value="DAD72224.1"/>
    <property type="molecule type" value="Genomic_DNA"/>
</dbReference>
<protein>
    <submittedName>
        <fullName evidence="1">Uncharacterized protein</fullName>
    </submittedName>
</protein>
<reference evidence="1" key="1">
    <citation type="journal article" date="2021" name="Proc. Natl. Acad. Sci. U.S.A.">
        <title>A Catalog of Tens of Thousands of Viruses from Human Metagenomes Reveals Hidden Associations with Chronic Diseases.</title>
        <authorList>
            <person name="Tisza M.J."/>
            <person name="Buck C.B."/>
        </authorList>
    </citation>
    <scope>NUCLEOTIDE SEQUENCE</scope>
    <source>
        <strain evidence="1">CtTC45</strain>
    </source>
</reference>
<accession>A0A8S5LQS8</accession>
<name>A0A8S5LQS8_9CAUD</name>
<organism evidence="1">
    <name type="scientific">Siphoviridae sp. ctTC45</name>
    <dbReference type="NCBI Taxonomy" id="2827573"/>
    <lineage>
        <taxon>Viruses</taxon>
        <taxon>Duplodnaviria</taxon>
        <taxon>Heunggongvirae</taxon>
        <taxon>Uroviricota</taxon>
        <taxon>Caudoviricetes</taxon>
    </lineage>
</organism>
<sequence length="33" mass="3742">MGVINRVSSYLPNNGEICGIVTRPLLLLLYFLY</sequence>
<proteinExistence type="predicted"/>
<evidence type="ECO:0000313" key="1">
    <source>
        <dbReference type="EMBL" id="DAD72224.1"/>
    </source>
</evidence>